<keyword evidence="12 23" id="KW-0547">Nucleotide-binding</keyword>
<dbReference type="Proteomes" id="UP000035760">
    <property type="component" value="Unassembled WGS sequence"/>
</dbReference>
<dbReference type="OrthoDB" id="9809356at2"/>
<evidence type="ECO:0000256" key="11">
    <source>
        <dbReference type="ARBA" id="ARBA00022723"/>
    </source>
</evidence>
<evidence type="ECO:0000256" key="18">
    <source>
        <dbReference type="ARBA" id="ARBA00032510"/>
    </source>
</evidence>
<dbReference type="PANTHER" id="PTHR11136">
    <property type="entry name" value="FOLYLPOLYGLUTAMATE SYNTHASE-RELATED"/>
    <property type="match status" value="1"/>
</dbReference>
<dbReference type="EC" id="6.3.2.17" evidence="8"/>
<dbReference type="GO" id="GO:0005737">
    <property type="term" value="C:cytoplasm"/>
    <property type="evidence" value="ECO:0007669"/>
    <property type="project" value="TreeGrafter"/>
</dbReference>
<evidence type="ECO:0000256" key="14">
    <source>
        <dbReference type="ARBA" id="ARBA00022842"/>
    </source>
</evidence>
<keyword evidence="10 23" id="KW-0436">Ligase</keyword>
<keyword evidence="11" id="KW-0479">Metal-binding</keyword>
<evidence type="ECO:0000256" key="21">
    <source>
        <dbReference type="ARBA" id="ARBA00049035"/>
    </source>
</evidence>
<evidence type="ECO:0000259" key="24">
    <source>
        <dbReference type="Pfam" id="PF02875"/>
    </source>
</evidence>
<comment type="pathway">
    <text evidence="4">Cofactor biosynthesis; tetrahydrofolylpolyglutamate biosynthesis.</text>
</comment>
<comment type="similarity">
    <text evidence="5 23">Belongs to the folylpolyglutamate synthase family.</text>
</comment>
<comment type="function">
    <text evidence="2">Functions in two distinct reactions of the de novo folate biosynthetic pathway. Catalyzes the addition of a glutamate residue to dihydropteroate (7,8-dihydropteroate or H2Pte) to form dihydrofolate (7,8-dihydrofolate monoglutamate or H2Pte-Glu). Also catalyzes successive additions of L-glutamate to tetrahydrofolate or 10-formyltetrahydrofolate or 5,10-methylenetetrahydrofolate, leading to folylpolyglutamate derivatives.</text>
</comment>
<dbReference type="NCBIfam" id="TIGR01499">
    <property type="entry name" value="folC"/>
    <property type="match status" value="1"/>
</dbReference>
<dbReference type="AlphaFoldDB" id="W6M2Y2"/>
<evidence type="ECO:0000256" key="8">
    <source>
        <dbReference type="ARBA" id="ARBA00013025"/>
    </source>
</evidence>
<keyword evidence="14" id="KW-0460">Magnesium</keyword>
<dbReference type="Gene3D" id="3.90.190.20">
    <property type="entry name" value="Mur ligase, C-terminal domain"/>
    <property type="match status" value="1"/>
</dbReference>
<evidence type="ECO:0000313" key="25">
    <source>
        <dbReference type="EMBL" id="CDI01892.1"/>
    </source>
</evidence>
<comment type="catalytic activity">
    <reaction evidence="22">
        <text>7,8-dihydropteroate + L-glutamate + ATP = 7,8-dihydrofolate + ADP + phosphate + H(+)</text>
        <dbReference type="Rhea" id="RHEA:23584"/>
        <dbReference type="ChEBI" id="CHEBI:15378"/>
        <dbReference type="ChEBI" id="CHEBI:17839"/>
        <dbReference type="ChEBI" id="CHEBI:29985"/>
        <dbReference type="ChEBI" id="CHEBI:30616"/>
        <dbReference type="ChEBI" id="CHEBI:43474"/>
        <dbReference type="ChEBI" id="CHEBI:57451"/>
        <dbReference type="ChEBI" id="CHEBI:456216"/>
        <dbReference type="EC" id="6.3.2.12"/>
    </reaction>
</comment>
<dbReference type="PANTHER" id="PTHR11136:SF0">
    <property type="entry name" value="DIHYDROFOLATE SYNTHETASE-RELATED"/>
    <property type="match status" value="1"/>
</dbReference>
<comment type="catalytic activity">
    <reaction evidence="21">
        <text>(6R)-5,10-methylenetetrahydrofolyl-(gamma-L-Glu)(n) + L-glutamate + ATP = (6R)-5,10-methylenetetrahydrofolyl-(gamma-L-Glu)(n+1) + ADP + phosphate + H(+)</text>
        <dbReference type="Rhea" id="RHEA:51912"/>
        <dbReference type="Rhea" id="RHEA-COMP:13257"/>
        <dbReference type="Rhea" id="RHEA-COMP:13258"/>
        <dbReference type="ChEBI" id="CHEBI:15378"/>
        <dbReference type="ChEBI" id="CHEBI:29985"/>
        <dbReference type="ChEBI" id="CHEBI:30616"/>
        <dbReference type="ChEBI" id="CHEBI:43474"/>
        <dbReference type="ChEBI" id="CHEBI:136572"/>
        <dbReference type="ChEBI" id="CHEBI:456216"/>
        <dbReference type="EC" id="6.3.2.17"/>
    </reaction>
</comment>
<reference evidence="25" key="2">
    <citation type="submission" date="2014-03" db="EMBL/GenBank/DDBJ databases">
        <title>Candidatus Competibacter-lineage genomes retrieved from metagenomes reveal functional metabolic diversity.</title>
        <authorList>
            <person name="McIlroy S.J."/>
            <person name="Albertsen M."/>
            <person name="Andresen E.K."/>
            <person name="Saunders A.M."/>
            <person name="Kristiansen R."/>
            <person name="Stokholm-Bjerregaard M."/>
            <person name="Nielsen K.L."/>
            <person name="Nielsen P.H."/>
        </authorList>
    </citation>
    <scope>NUCLEOTIDE SEQUENCE</scope>
    <source>
        <strain evidence="25">Run_A_D11</strain>
    </source>
</reference>
<dbReference type="EMBL" id="CBTJ020000027">
    <property type="protein sequence ID" value="CDI01892.1"/>
    <property type="molecule type" value="Genomic_DNA"/>
</dbReference>
<feature type="domain" description="Mur ligase C-terminal" evidence="24">
    <location>
        <begin position="293"/>
        <end position="413"/>
    </location>
</feature>
<dbReference type="InterPro" id="IPR036565">
    <property type="entry name" value="Mur-like_cat_sf"/>
</dbReference>
<protein>
    <recommendedName>
        <fullName evidence="9">Dihydrofolate synthase/folylpolyglutamate synthase</fullName>
        <ecNumber evidence="7">6.3.2.12</ecNumber>
        <ecNumber evidence="8">6.3.2.17</ecNumber>
    </recommendedName>
    <alternativeName>
        <fullName evidence="18">Folylpoly-gamma-glutamate synthetase-dihydrofolate synthetase</fullName>
    </alternativeName>
    <alternativeName>
        <fullName evidence="16">Folylpolyglutamate synthetase</fullName>
    </alternativeName>
    <alternativeName>
        <fullName evidence="17">Tetrahydrofolylpolyglutamate synthase</fullName>
    </alternativeName>
</protein>
<dbReference type="GO" id="GO:0046872">
    <property type="term" value="F:metal ion binding"/>
    <property type="evidence" value="ECO:0007669"/>
    <property type="project" value="UniProtKB-KW"/>
</dbReference>
<dbReference type="GO" id="GO:0046656">
    <property type="term" value="P:folic acid biosynthetic process"/>
    <property type="evidence" value="ECO:0007669"/>
    <property type="project" value="UniProtKB-KW"/>
</dbReference>
<evidence type="ECO:0000256" key="23">
    <source>
        <dbReference type="PIRNR" id="PIRNR001563"/>
    </source>
</evidence>
<keyword evidence="26" id="KW-1185">Reference proteome</keyword>
<evidence type="ECO:0000256" key="6">
    <source>
        <dbReference type="ARBA" id="ARBA00011245"/>
    </source>
</evidence>
<keyword evidence="13 23" id="KW-0067">ATP-binding</keyword>
<dbReference type="Gene3D" id="3.40.1190.10">
    <property type="entry name" value="Mur-like, catalytic domain"/>
    <property type="match status" value="1"/>
</dbReference>
<evidence type="ECO:0000313" key="26">
    <source>
        <dbReference type="Proteomes" id="UP000035760"/>
    </source>
</evidence>
<dbReference type="EC" id="6.3.2.12" evidence="7"/>
<evidence type="ECO:0000256" key="4">
    <source>
        <dbReference type="ARBA" id="ARBA00005150"/>
    </source>
</evidence>
<evidence type="ECO:0000256" key="3">
    <source>
        <dbReference type="ARBA" id="ARBA00004799"/>
    </source>
</evidence>
<evidence type="ECO:0000256" key="9">
    <source>
        <dbReference type="ARBA" id="ARBA00019357"/>
    </source>
</evidence>
<name>W6M2Y2_9GAMM</name>
<organism evidence="25 26">
    <name type="scientific">Candidatus Competibacter denitrificans Run_A_D11</name>
    <dbReference type="NCBI Taxonomy" id="1400863"/>
    <lineage>
        <taxon>Bacteria</taxon>
        <taxon>Pseudomonadati</taxon>
        <taxon>Pseudomonadota</taxon>
        <taxon>Gammaproteobacteria</taxon>
        <taxon>Candidatus Competibacteraceae</taxon>
        <taxon>Candidatus Competibacter</taxon>
    </lineage>
</organism>
<dbReference type="GO" id="GO:0004326">
    <property type="term" value="F:tetrahydrofolylpolyglutamate synthase activity"/>
    <property type="evidence" value="ECO:0007669"/>
    <property type="project" value="UniProtKB-EC"/>
</dbReference>
<evidence type="ECO:0000256" key="19">
    <source>
        <dbReference type="ARBA" id="ARBA00047493"/>
    </source>
</evidence>
<evidence type="ECO:0000256" key="7">
    <source>
        <dbReference type="ARBA" id="ARBA00013023"/>
    </source>
</evidence>
<dbReference type="NCBIfam" id="NF008101">
    <property type="entry name" value="PRK10846.1"/>
    <property type="match status" value="1"/>
</dbReference>
<evidence type="ECO:0000256" key="1">
    <source>
        <dbReference type="ARBA" id="ARBA00001946"/>
    </source>
</evidence>
<comment type="caution">
    <text evidence="25">The sequence shown here is derived from an EMBL/GenBank/DDBJ whole genome shotgun (WGS) entry which is preliminary data.</text>
</comment>
<evidence type="ECO:0000256" key="16">
    <source>
        <dbReference type="ARBA" id="ARBA00030048"/>
    </source>
</evidence>
<comment type="catalytic activity">
    <reaction evidence="19">
        <text>(6S)-5,6,7,8-tetrahydrofolyl-(gamma-L-Glu)(n) + L-glutamate + ATP = (6S)-5,6,7,8-tetrahydrofolyl-(gamma-L-Glu)(n+1) + ADP + phosphate + H(+)</text>
        <dbReference type="Rhea" id="RHEA:10580"/>
        <dbReference type="Rhea" id="RHEA-COMP:14738"/>
        <dbReference type="Rhea" id="RHEA-COMP:14740"/>
        <dbReference type="ChEBI" id="CHEBI:15378"/>
        <dbReference type="ChEBI" id="CHEBI:29985"/>
        <dbReference type="ChEBI" id="CHEBI:30616"/>
        <dbReference type="ChEBI" id="CHEBI:43474"/>
        <dbReference type="ChEBI" id="CHEBI:141005"/>
        <dbReference type="ChEBI" id="CHEBI:456216"/>
        <dbReference type="EC" id="6.3.2.17"/>
    </reaction>
</comment>
<dbReference type="PIRSF" id="PIRSF001563">
    <property type="entry name" value="Folylpolyglu_synth"/>
    <property type="match status" value="1"/>
</dbReference>
<evidence type="ECO:0000256" key="15">
    <source>
        <dbReference type="ARBA" id="ARBA00022909"/>
    </source>
</evidence>
<dbReference type="GO" id="GO:0005524">
    <property type="term" value="F:ATP binding"/>
    <property type="evidence" value="ECO:0007669"/>
    <property type="project" value="UniProtKB-KW"/>
</dbReference>
<dbReference type="InterPro" id="IPR001645">
    <property type="entry name" value="Folylpolyglutamate_synth"/>
</dbReference>
<evidence type="ECO:0000256" key="2">
    <source>
        <dbReference type="ARBA" id="ARBA00002714"/>
    </source>
</evidence>
<dbReference type="GO" id="GO:0008841">
    <property type="term" value="F:dihydrofolate synthase activity"/>
    <property type="evidence" value="ECO:0007669"/>
    <property type="project" value="UniProtKB-EC"/>
</dbReference>
<dbReference type="InterPro" id="IPR004101">
    <property type="entry name" value="Mur_ligase_C"/>
</dbReference>
<keyword evidence="15" id="KW-0289">Folate biosynthesis</keyword>
<dbReference type="FunFam" id="3.40.1190.10:FF:000004">
    <property type="entry name" value="Dihydrofolate synthase/folylpolyglutamate synthase"/>
    <property type="match status" value="1"/>
</dbReference>
<comment type="cofactor">
    <cofactor evidence="1">
        <name>Mg(2+)</name>
        <dbReference type="ChEBI" id="CHEBI:18420"/>
    </cofactor>
</comment>
<proteinExistence type="inferred from homology"/>
<dbReference type="InterPro" id="IPR036615">
    <property type="entry name" value="Mur_ligase_C_dom_sf"/>
</dbReference>
<accession>W6M2Y2</accession>
<gene>
    <name evidence="25" type="primary">folC</name>
    <name evidence="25" type="ORF">BN873_210113</name>
</gene>
<dbReference type="SUPFAM" id="SSF53623">
    <property type="entry name" value="MurD-like peptide ligases, catalytic domain"/>
    <property type="match status" value="1"/>
</dbReference>
<evidence type="ECO:0000256" key="5">
    <source>
        <dbReference type="ARBA" id="ARBA00008276"/>
    </source>
</evidence>
<evidence type="ECO:0000256" key="10">
    <source>
        <dbReference type="ARBA" id="ARBA00022598"/>
    </source>
</evidence>
<evidence type="ECO:0000256" key="20">
    <source>
        <dbReference type="ARBA" id="ARBA00047808"/>
    </source>
</evidence>
<dbReference type="SUPFAM" id="SSF53244">
    <property type="entry name" value="MurD-like peptide ligases, peptide-binding domain"/>
    <property type="match status" value="1"/>
</dbReference>
<dbReference type="Pfam" id="PF02875">
    <property type="entry name" value="Mur_ligase_C"/>
    <property type="match status" value="1"/>
</dbReference>
<dbReference type="STRING" id="1400863.BN873_210113"/>
<evidence type="ECO:0000256" key="17">
    <source>
        <dbReference type="ARBA" id="ARBA00030592"/>
    </source>
</evidence>
<comment type="pathway">
    <text evidence="3">Cofactor biosynthesis; tetrahydrofolate biosynthesis; 7,8-dihydrofolate from 2-amino-4-hydroxy-6-hydroxymethyl-7,8-dihydropteridine diphosphate and 4-aminobenzoate: step 2/2.</text>
</comment>
<evidence type="ECO:0000256" key="12">
    <source>
        <dbReference type="ARBA" id="ARBA00022741"/>
    </source>
</evidence>
<evidence type="ECO:0000256" key="13">
    <source>
        <dbReference type="ARBA" id="ARBA00022840"/>
    </source>
</evidence>
<reference evidence="25" key="1">
    <citation type="submission" date="2013-07" db="EMBL/GenBank/DDBJ databases">
        <authorList>
            <person name="McIlroy S."/>
        </authorList>
    </citation>
    <scope>NUCLEOTIDE SEQUENCE [LARGE SCALE GENOMIC DNA]</scope>
    <source>
        <strain evidence="25">Run_A_D11</strain>
    </source>
</reference>
<comment type="catalytic activity">
    <reaction evidence="20">
        <text>10-formyltetrahydrofolyl-(gamma-L-Glu)(n) + L-glutamate + ATP = 10-formyltetrahydrofolyl-(gamma-L-Glu)(n+1) + ADP + phosphate + H(+)</text>
        <dbReference type="Rhea" id="RHEA:51904"/>
        <dbReference type="Rhea" id="RHEA-COMP:13088"/>
        <dbReference type="Rhea" id="RHEA-COMP:14300"/>
        <dbReference type="ChEBI" id="CHEBI:15378"/>
        <dbReference type="ChEBI" id="CHEBI:29985"/>
        <dbReference type="ChEBI" id="CHEBI:30616"/>
        <dbReference type="ChEBI" id="CHEBI:43474"/>
        <dbReference type="ChEBI" id="CHEBI:134413"/>
        <dbReference type="ChEBI" id="CHEBI:456216"/>
        <dbReference type="EC" id="6.3.2.17"/>
    </reaction>
</comment>
<sequence>MDTISHPRFATLNDWLSWQETLHPRAIELGLERVREVLQRLHPEPALQVFITVGGTNGKGSCVAFLDAILRAADYTVGAYTSPHLLRYNERIRINGAAVDDATLCQTFARIDAARADISLTYFEFGTLAALELFRQANVAVALLEVGLGGRLDAVNCVDADAALVTSIDLDHTEWLGPDRDPIGYEKAGIYRPGRPAICADPQPPAGLLDQARKMGTHLQLVGRDYAFARTGQGWRWWNSTLQFDDLPLPTLVGDHQLGNAAAALATLISLADRLPVNAAAIRTGLAMARIPGRFEIFPGTVEWILDVAHNPHAARALAANLRERPCTGQTLAIVGLLADKDAEGVIAALTEVVDGWYTVTLDGPRGRTATELAIVLQAVGIQAATCPDALAACRSAKRAAKPGDRIVVFGSFHTVAPVLAAQPWYSDDSLSPPREV</sequence>
<comment type="subunit">
    <text evidence="6">Monomer.</text>
</comment>
<dbReference type="RefSeq" id="WP_048671427.1">
    <property type="nucleotide sequence ID" value="NZ_CBTJ020000027.1"/>
</dbReference>
<evidence type="ECO:0000256" key="22">
    <source>
        <dbReference type="ARBA" id="ARBA00049161"/>
    </source>
</evidence>